<evidence type="ECO:0000256" key="1">
    <source>
        <dbReference type="ARBA" id="ARBA00010523"/>
    </source>
</evidence>
<sequence length="341" mass="35458">MDELGMWDATLGLPEQMEAALGTVGRLCDLPAPDQVEHVVVLGMGGSGIAGDVAVATAAPYMPIPVVVVKGYELPSFVGPRSLAVALSFSGNTEETLEVLAGALDHGARAVAISAGGELARVAAERGVCHVAIDGSIPQPRAALGALTVSLLGVLERVGFFPGASAWIGHAIERLRQRRDELEKGTLASDLASALVGTIPIVLGSGAVGQVAALRWKNQINENAKALAVASVLPEAGHNELTAFEAYPELLASTVSLVFLRHDGEHPQISRRVAFMEREIAPRVHRAVSVHGQGVGELATFFDLAFVGDVMSLRLAEALGTDPGPIPMLNALKQYLSGPAA</sequence>
<dbReference type="STRING" id="525909.Afer_1766"/>
<organism evidence="4 5">
    <name type="scientific">Acidimicrobium ferrooxidans (strain DSM 10331 / JCM 15462 / NBRC 103882 / ICP)</name>
    <dbReference type="NCBI Taxonomy" id="525909"/>
    <lineage>
        <taxon>Bacteria</taxon>
        <taxon>Bacillati</taxon>
        <taxon>Actinomycetota</taxon>
        <taxon>Acidimicrobiia</taxon>
        <taxon>Acidimicrobiales</taxon>
        <taxon>Acidimicrobiaceae</taxon>
        <taxon>Acidimicrobium</taxon>
    </lineage>
</organism>
<dbReference type="InterPro" id="IPR019490">
    <property type="entry name" value="Glu6P/Mann6P_isomerase_C"/>
</dbReference>
<dbReference type="AlphaFoldDB" id="C7M132"/>
<dbReference type="CDD" id="cd05637">
    <property type="entry name" value="SIS_PGI_PMI_2"/>
    <property type="match status" value="1"/>
</dbReference>
<dbReference type="Pfam" id="PF10432">
    <property type="entry name" value="bact-PGI_C"/>
    <property type="match status" value="1"/>
</dbReference>
<dbReference type="GO" id="GO:0097367">
    <property type="term" value="F:carbohydrate derivative binding"/>
    <property type="evidence" value="ECO:0007669"/>
    <property type="project" value="InterPro"/>
</dbReference>
<dbReference type="Gene3D" id="3.40.50.10490">
    <property type="entry name" value="Glucose-6-phosphate isomerase like protein, domain 1"/>
    <property type="match status" value="2"/>
</dbReference>
<dbReference type="EMBL" id="CP001631">
    <property type="protein sequence ID" value="ACU54680.1"/>
    <property type="molecule type" value="Genomic_DNA"/>
</dbReference>
<dbReference type="CDD" id="cd05017">
    <property type="entry name" value="SIS_PGI_PMI_1"/>
    <property type="match status" value="1"/>
</dbReference>
<dbReference type="InterPro" id="IPR035484">
    <property type="entry name" value="SIS_PGI/PMI_1"/>
</dbReference>
<dbReference type="GO" id="GO:0004476">
    <property type="term" value="F:mannose-6-phosphate isomerase activity"/>
    <property type="evidence" value="ECO:0007669"/>
    <property type="project" value="UniProtKB-EC"/>
</dbReference>
<comment type="similarity">
    <text evidence="1">Belongs to the PGI/PMI family.</text>
</comment>
<dbReference type="InterPro" id="IPR046348">
    <property type="entry name" value="SIS_dom_sf"/>
</dbReference>
<dbReference type="RefSeq" id="WP_015799159.1">
    <property type="nucleotide sequence ID" value="NC_013124.1"/>
</dbReference>
<evidence type="ECO:0000313" key="5">
    <source>
        <dbReference type="Proteomes" id="UP000000771"/>
    </source>
</evidence>
<keyword evidence="5" id="KW-1185">Reference proteome</keyword>
<feature type="domain" description="SIS" evidence="3">
    <location>
        <begin position="27"/>
        <end position="182"/>
    </location>
</feature>
<dbReference type="HOGENOM" id="CLU_059687_2_0_11"/>
<dbReference type="Proteomes" id="UP000000771">
    <property type="component" value="Chromosome"/>
</dbReference>
<dbReference type="GO" id="GO:0005975">
    <property type="term" value="P:carbohydrate metabolic process"/>
    <property type="evidence" value="ECO:0007669"/>
    <property type="project" value="InterPro"/>
</dbReference>
<accession>C7M132</accession>
<dbReference type="GO" id="GO:0004347">
    <property type="term" value="F:glucose-6-phosphate isomerase activity"/>
    <property type="evidence" value="ECO:0007669"/>
    <property type="project" value="InterPro"/>
</dbReference>
<name>C7M132_ACIFD</name>
<evidence type="ECO:0000313" key="4">
    <source>
        <dbReference type="EMBL" id="ACU54680.1"/>
    </source>
</evidence>
<dbReference type="eggNOG" id="COG2222">
    <property type="taxonomic scope" value="Bacteria"/>
</dbReference>
<reference evidence="4 5" key="1">
    <citation type="journal article" date="2009" name="Stand. Genomic Sci.">
        <title>Complete genome sequence of Acidimicrobium ferrooxidans type strain (ICP).</title>
        <authorList>
            <person name="Clum A."/>
            <person name="Nolan M."/>
            <person name="Lang E."/>
            <person name="Glavina Del Rio T."/>
            <person name="Tice H."/>
            <person name="Copeland A."/>
            <person name="Cheng J.F."/>
            <person name="Lucas S."/>
            <person name="Chen F."/>
            <person name="Bruce D."/>
            <person name="Goodwin L."/>
            <person name="Pitluck S."/>
            <person name="Ivanova N."/>
            <person name="Mavrommatis K."/>
            <person name="Mikhailova N."/>
            <person name="Pati A."/>
            <person name="Chen A."/>
            <person name="Palaniappan K."/>
            <person name="Goker M."/>
            <person name="Spring S."/>
            <person name="Land M."/>
            <person name="Hauser L."/>
            <person name="Chang Y.J."/>
            <person name="Jeffries C.C."/>
            <person name="Chain P."/>
            <person name="Bristow J."/>
            <person name="Eisen J.A."/>
            <person name="Markowitz V."/>
            <person name="Hugenholtz P."/>
            <person name="Kyrpides N.C."/>
            <person name="Klenk H.P."/>
            <person name="Lapidus A."/>
        </authorList>
    </citation>
    <scope>NUCLEOTIDE SEQUENCE [LARGE SCALE GENOMIC DNA]</scope>
    <source>
        <strain evidence="5">DSM 10331 / JCM 15462 / NBRC 103882 / ICP</strain>
    </source>
</reference>
<evidence type="ECO:0000256" key="2">
    <source>
        <dbReference type="ARBA" id="ARBA00023235"/>
    </source>
</evidence>
<dbReference type="KEGG" id="afo:Afer_1766"/>
<protein>
    <submittedName>
        <fullName evidence="4">Mannose-6-phosphate isomerase</fullName>
        <ecNumber evidence="4">5.3.1.8</ecNumber>
    </submittedName>
</protein>
<dbReference type="PROSITE" id="PS51464">
    <property type="entry name" value="SIS"/>
    <property type="match status" value="1"/>
</dbReference>
<keyword evidence="2 4" id="KW-0413">Isomerase</keyword>
<dbReference type="OrthoDB" id="5241724at2"/>
<proteinExistence type="inferred from homology"/>
<evidence type="ECO:0000259" key="3">
    <source>
        <dbReference type="PROSITE" id="PS51464"/>
    </source>
</evidence>
<gene>
    <name evidence="4" type="ordered locus">Afer_1766</name>
</gene>
<dbReference type="SUPFAM" id="SSF53697">
    <property type="entry name" value="SIS domain"/>
    <property type="match status" value="1"/>
</dbReference>
<dbReference type="EC" id="5.3.1.8" evidence="4"/>
<dbReference type="GO" id="GO:1901135">
    <property type="term" value="P:carbohydrate derivative metabolic process"/>
    <property type="evidence" value="ECO:0007669"/>
    <property type="project" value="InterPro"/>
</dbReference>
<dbReference type="InterPro" id="IPR001347">
    <property type="entry name" value="SIS_dom"/>
</dbReference>